<sequence>MFETSGRAEDGASSNQNACRHSRDNARIGQCRLKHRKRFASVFQTASNAAVSLFRGVERIRNLFACVQQLLRAAGCQISFGNEVNDLSFFHAVVSATSGLFNTSFAA</sequence>
<protein>
    <submittedName>
        <fullName evidence="2">Uncharacterized protein</fullName>
    </submittedName>
</protein>
<reference evidence="2" key="1">
    <citation type="submission" date="2018-06" db="EMBL/GenBank/DDBJ databases">
        <authorList>
            <consortium name="Pathogen Informatics"/>
            <person name="Doyle S."/>
        </authorList>
    </citation>
    <scope>NUCLEOTIDE SEQUENCE [LARGE SCALE GENOMIC DNA]</scope>
    <source>
        <strain evidence="2">NCTC11421</strain>
    </source>
</reference>
<organism evidence="2">
    <name type="scientific">Neisseria gonorrhoeae</name>
    <dbReference type="NCBI Taxonomy" id="485"/>
    <lineage>
        <taxon>Bacteria</taxon>
        <taxon>Pseudomonadati</taxon>
        <taxon>Pseudomonadota</taxon>
        <taxon>Betaproteobacteria</taxon>
        <taxon>Neisseriales</taxon>
        <taxon>Neisseriaceae</taxon>
        <taxon>Neisseria</taxon>
    </lineage>
</organism>
<feature type="region of interest" description="Disordered" evidence="1">
    <location>
        <begin position="1"/>
        <end position="21"/>
    </location>
</feature>
<evidence type="ECO:0000256" key="1">
    <source>
        <dbReference type="SAM" id="MobiDB-lite"/>
    </source>
</evidence>
<accession>A0A378W194</accession>
<evidence type="ECO:0000313" key="2">
    <source>
        <dbReference type="EMBL" id="SUA25070.1"/>
    </source>
</evidence>
<gene>
    <name evidence="2" type="ORF">NCTC11421_03078</name>
</gene>
<dbReference type="AlphaFoldDB" id="A0A378W194"/>
<feature type="compositionally biased region" description="Basic and acidic residues" evidence="1">
    <location>
        <begin position="1"/>
        <end position="10"/>
    </location>
</feature>
<dbReference type="EMBL" id="UGRI01000001">
    <property type="protein sequence ID" value="SUA25070.1"/>
    <property type="molecule type" value="Genomic_DNA"/>
</dbReference>
<name>A0A378W194_NEIGO</name>
<proteinExistence type="predicted"/>